<dbReference type="GO" id="GO:0004252">
    <property type="term" value="F:serine-type endopeptidase activity"/>
    <property type="evidence" value="ECO:0007669"/>
    <property type="project" value="InterPro"/>
</dbReference>
<evidence type="ECO:0000313" key="3">
    <source>
        <dbReference type="Proteomes" id="UP000515203"/>
    </source>
</evidence>
<dbReference type="PROSITE" id="PS50240">
    <property type="entry name" value="TRYPSIN_DOM"/>
    <property type="match status" value="1"/>
</dbReference>
<evidence type="ECO:0000313" key="4">
    <source>
        <dbReference type="RefSeq" id="XP_012368843.1"/>
    </source>
</evidence>
<gene>
    <name evidence="4" type="primary">LOC105741355</name>
</gene>
<organism evidence="3 4">
    <name type="scientific">Octodon degus</name>
    <name type="common">Degu</name>
    <name type="synonym">Sciurus degus</name>
    <dbReference type="NCBI Taxonomy" id="10160"/>
    <lineage>
        <taxon>Eukaryota</taxon>
        <taxon>Metazoa</taxon>
        <taxon>Chordata</taxon>
        <taxon>Craniata</taxon>
        <taxon>Vertebrata</taxon>
        <taxon>Euteleostomi</taxon>
        <taxon>Mammalia</taxon>
        <taxon>Eutheria</taxon>
        <taxon>Euarchontoglires</taxon>
        <taxon>Glires</taxon>
        <taxon>Rodentia</taxon>
        <taxon>Hystricomorpha</taxon>
        <taxon>Octodontidae</taxon>
        <taxon>Octodon</taxon>
    </lineage>
</organism>
<dbReference type="Proteomes" id="UP000515203">
    <property type="component" value="Unplaced"/>
</dbReference>
<feature type="domain" description="Peptidase S1" evidence="2">
    <location>
        <begin position="88"/>
        <end position="302"/>
    </location>
</feature>
<keyword evidence="3" id="KW-1185">Reference proteome</keyword>
<protein>
    <submittedName>
        <fullName evidence="4">Kallikrein-4-like</fullName>
    </submittedName>
</protein>
<dbReference type="InterPro" id="IPR009003">
    <property type="entry name" value="Peptidase_S1_PA"/>
</dbReference>
<dbReference type="SUPFAM" id="SSF50494">
    <property type="entry name" value="Trypsin-like serine proteases"/>
    <property type="match status" value="1"/>
</dbReference>
<feature type="non-terminal residue" evidence="4">
    <location>
        <position position="302"/>
    </location>
</feature>
<dbReference type="GO" id="GO:0030141">
    <property type="term" value="C:secretory granule"/>
    <property type="evidence" value="ECO:0007669"/>
    <property type="project" value="TreeGrafter"/>
</dbReference>
<dbReference type="OrthoDB" id="546450at2759"/>
<name>A0A6P3V938_OCTDE</name>
<dbReference type="GO" id="GO:0006508">
    <property type="term" value="P:proteolysis"/>
    <property type="evidence" value="ECO:0007669"/>
    <property type="project" value="InterPro"/>
</dbReference>
<dbReference type="RefSeq" id="XP_012368843.1">
    <property type="nucleotide sequence ID" value="XM_012513389.1"/>
</dbReference>
<accession>A0A6P3V938</accession>
<proteinExistence type="predicted"/>
<dbReference type="InterPro" id="IPR043504">
    <property type="entry name" value="Peptidase_S1_PA_chymotrypsin"/>
</dbReference>
<dbReference type="Gene3D" id="2.40.10.10">
    <property type="entry name" value="Trypsin-like serine proteases"/>
    <property type="match status" value="2"/>
</dbReference>
<dbReference type="GO" id="GO:0022617">
    <property type="term" value="P:extracellular matrix disassembly"/>
    <property type="evidence" value="ECO:0007669"/>
    <property type="project" value="TreeGrafter"/>
</dbReference>
<dbReference type="PANTHER" id="PTHR24271:SF65">
    <property type="entry name" value="KALLIKREIN-4"/>
    <property type="match status" value="1"/>
</dbReference>
<reference evidence="4" key="1">
    <citation type="submission" date="2025-08" db="UniProtKB">
        <authorList>
            <consortium name="RefSeq"/>
        </authorList>
    </citation>
    <scope>IDENTIFICATION</scope>
</reference>
<dbReference type="GO" id="GO:0097186">
    <property type="term" value="P:amelogenesis"/>
    <property type="evidence" value="ECO:0007669"/>
    <property type="project" value="TreeGrafter"/>
</dbReference>
<dbReference type="InParanoid" id="A0A6P3V938"/>
<dbReference type="InterPro" id="IPR001254">
    <property type="entry name" value="Trypsin_dom"/>
</dbReference>
<dbReference type="FunFam" id="2.40.10.10:FF:000100">
    <property type="entry name" value="Kallikrein-4"/>
    <property type="match status" value="1"/>
</dbReference>
<dbReference type="GeneID" id="105741355"/>
<dbReference type="PANTHER" id="PTHR24271">
    <property type="entry name" value="KALLIKREIN-RELATED"/>
    <property type="match status" value="1"/>
</dbReference>
<evidence type="ECO:0000259" key="2">
    <source>
        <dbReference type="PROSITE" id="PS50240"/>
    </source>
</evidence>
<keyword evidence="1" id="KW-1015">Disulfide bond</keyword>
<dbReference type="PRINTS" id="PR00722">
    <property type="entry name" value="CHYMOTRYPSIN"/>
</dbReference>
<evidence type="ECO:0000256" key="1">
    <source>
        <dbReference type="ARBA" id="ARBA00023157"/>
    </source>
</evidence>
<dbReference type="Pfam" id="PF00089">
    <property type="entry name" value="Trypsin"/>
    <property type="match status" value="1"/>
</dbReference>
<dbReference type="SMART" id="SM00020">
    <property type="entry name" value="Tryp_SPc"/>
    <property type="match status" value="1"/>
</dbReference>
<dbReference type="InterPro" id="IPR001314">
    <property type="entry name" value="Peptidase_S1A"/>
</dbReference>
<sequence length="302" mass="33942">MKPKSKRGVLLETQRQTLGSAHFWFSLYNLHLSKWEVQYTYRILSGCNRLPHNYQIHCVLILPPGNVISSKETSSEFSDDLGPIGKFITGDSSCYPDWQPWQAALFFNNILVCSGVLVHPQWVLTAAQCWQPSYTIGLGLHRLSQPNEPGVQMIEARYSVQHPEYIGPWGGNDLMLIKLSKPAVLSSTVSTINVASTNPKSGTRCLVSGWSLLLSGLHPDNQQCVDVQVRSLNTCRPVNAYHYHNMFCASGLNNKYFDKVDSGGPVVCRGFLQGLLSWRVIPEKKNKDTALYTNLAIFRKWI</sequence>
<dbReference type="AlphaFoldDB" id="A0A6P3V938"/>
<dbReference type="CDD" id="cd00190">
    <property type="entry name" value="Tryp_SPc"/>
    <property type="match status" value="1"/>
</dbReference>